<feature type="transmembrane region" description="Helical" evidence="8">
    <location>
        <begin position="279"/>
        <end position="303"/>
    </location>
</feature>
<dbReference type="NCBIfam" id="TIGR03013">
    <property type="entry name" value="EpsB_2"/>
    <property type="match status" value="1"/>
</dbReference>
<dbReference type="Pfam" id="PF13727">
    <property type="entry name" value="CoA_binding_3"/>
    <property type="match status" value="1"/>
</dbReference>
<organism evidence="10 11">
    <name type="scientific">Sphingobium fluviale</name>
    <dbReference type="NCBI Taxonomy" id="2506423"/>
    <lineage>
        <taxon>Bacteria</taxon>
        <taxon>Pseudomonadati</taxon>
        <taxon>Pseudomonadota</taxon>
        <taxon>Alphaproteobacteria</taxon>
        <taxon>Sphingomonadales</taxon>
        <taxon>Sphingomonadaceae</taxon>
        <taxon>Sphingobium</taxon>
    </lineage>
</organism>
<gene>
    <name evidence="10" type="ORF">EQG66_02250</name>
</gene>
<dbReference type="AlphaFoldDB" id="A0A4Q1KMB4"/>
<dbReference type="NCBIfam" id="TIGR03025">
    <property type="entry name" value="EPS_sugtrans"/>
    <property type="match status" value="1"/>
</dbReference>
<evidence type="ECO:0000256" key="8">
    <source>
        <dbReference type="SAM" id="Phobius"/>
    </source>
</evidence>
<evidence type="ECO:0000256" key="5">
    <source>
        <dbReference type="ARBA" id="ARBA00022989"/>
    </source>
</evidence>
<keyword evidence="6 8" id="KW-0472">Membrane</keyword>
<dbReference type="GO" id="GO:0016020">
    <property type="term" value="C:membrane"/>
    <property type="evidence" value="ECO:0007669"/>
    <property type="project" value="UniProtKB-SubCell"/>
</dbReference>
<comment type="similarity">
    <text evidence="2">Belongs to the bacterial sugar transferase family.</text>
</comment>
<dbReference type="OrthoDB" id="9808602at2"/>
<dbReference type="InterPro" id="IPR003362">
    <property type="entry name" value="Bact_transf"/>
</dbReference>
<evidence type="ECO:0000256" key="3">
    <source>
        <dbReference type="ARBA" id="ARBA00022679"/>
    </source>
</evidence>
<keyword evidence="5 8" id="KW-1133">Transmembrane helix</keyword>
<evidence type="ECO:0000256" key="1">
    <source>
        <dbReference type="ARBA" id="ARBA00004141"/>
    </source>
</evidence>
<dbReference type="Pfam" id="PF02397">
    <property type="entry name" value="Bac_transf"/>
    <property type="match status" value="1"/>
</dbReference>
<proteinExistence type="inferred from homology"/>
<dbReference type="Proteomes" id="UP000290958">
    <property type="component" value="Unassembled WGS sequence"/>
</dbReference>
<feature type="transmembrane region" description="Helical" evidence="8">
    <location>
        <begin position="12"/>
        <end position="34"/>
    </location>
</feature>
<feature type="transmembrane region" description="Helical" evidence="8">
    <location>
        <begin position="46"/>
        <end position="70"/>
    </location>
</feature>
<comment type="subcellular location">
    <subcellularLocation>
        <location evidence="1">Membrane</location>
        <topology evidence="1">Multi-pass membrane protein</topology>
    </subcellularLocation>
</comment>
<evidence type="ECO:0000256" key="2">
    <source>
        <dbReference type="ARBA" id="ARBA00006464"/>
    </source>
</evidence>
<feature type="transmembrane region" description="Helical" evidence="8">
    <location>
        <begin position="82"/>
        <end position="102"/>
    </location>
</feature>
<dbReference type="RefSeq" id="WP_129402881.1">
    <property type="nucleotide sequence ID" value="NZ_SBKP01000001.1"/>
</dbReference>
<keyword evidence="4 8" id="KW-0812">Transmembrane</keyword>
<dbReference type="InterPro" id="IPR017475">
    <property type="entry name" value="EPS_sugar_tfrase"/>
</dbReference>
<keyword evidence="3 10" id="KW-0808">Transferase</keyword>
<dbReference type="PANTHER" id="PTHR30576">
    <property type="entry name" value="COLANIC BIOSYNTHESIS UDP-GLUCOSE LIPID CARRIER TRANSFERASE"/>
    <property type="match status" value="1"/>
</dbReference>
<dbReference type="GO" id="GO:0000271">
    <property type="term" value="P:polysaccharide biosynthetic process"/>
    <property type="evidence" value="ECO:0007669"/>
    <property type="project" value="UniProtKB-KW"/>
</dbReference>
<evidence type="ECO:0000256" key="4">
    <source>
        <dbReference type="ARBA" id="ARBA00022692"/>
    </source>
</evidence>
<feature type="transmembrane region" description="Helical" evidence="8">
    <location>
        <begin position="114"/>
        <end position="135"/>
    </location>
</feature>
<evidence type="ECO:0000256" key="7">
    <source>
        <dbReference type="ARBA" id="ARBA00023169"/>
    </source>
</evidence>
<dbReference type="PANTHER" id="PTHR30576:SF0">
    <property type="entry name" value="UNDECAPRENYL-PHOSPHATE N-ACETYLGALACTOSAMINYL 1-PHOSPHATE TRANSFERASE-RELATED"/>
    <property type="match status" value="1"/>
</dbReference>
<keyword evidence="11" id="KW-1185">Reference proteome</keyword>
<accession>A0A4Q1KMB4</accession>
<dbReference type="GO" id="GO:0016780">
    <property type="term" value="F:phosphotransferase activity, for other substituted phosphate groups"/>
    <property type="evidence" value="ECO:0007669"/>
    <property type="project" value="TreeGrafter"/>
</dbReference>
<name>A0A4Q1KMB4_9SPHN</name>
<keyword evidence="7" id="KW-0270">Exopolysaccharide synthesis</keyword>
<dbReference type="InterPro" id="IPR017464">
    <property type="entry name" value="Sugar_tfrase_EpsB_2"/>
</dbReference>
<evidence type="ECO:0000313" key="10">
    <source>
        <dbReference type="EMBL" id="RXR31113.1"/>
    </source>
</evidence>
<comment type="caution">
    <text evidence="10">The sequence shown here is derived from an EMBL/GenBank/DDBJ whole genome shotgun (WGS) entry which is preliminary data.</text>
</comment>
<reference evidence="11" key="1">
    <citation type="submission" date="2019-01" db="EMBL/GenBank/DDBJ databases">
        <title>Cytophagaceae bacterium strain CAR-16.</title>
        <authorList>
            <person name="Chen W.-M."/>
        </authorList>
    </citation>
    <scope>NUCLEOTIDE SEQUENCE [LARGE SCALE GENOMIC DNA]</scope>
    <source>
        <strain evidence="11">CHR27</strain>
    </source>
</reference>
<dbReference type="EMBL" id="SBKP01000001">
    <property type="protein sequence ID" value="RXR31113.1"/>
    <property type="molecule type" value="Genomic_DNA"/>
</dbReference>
<sequence>MVRIFKHYVPHAVLLVGLLDFVLLICAAEAAWVIRAQQIHMEVDYIFNRAVPLLGFAAALQAAMVAVGVYSTESLQSLRYSVARVLVAVSLGVILHSVLYFMLPGMVLWRSNTLYAMVLATAALIGSRVLLSSIFGGEVFRRRIIVLGAGDRANRIRQLEKRPGGSFFVVSYISMRDSEKGSEHVIEEAIPRKAIHNLADYVVRLGASEVILALQERRNAVPMEDLLRIKTTGVHVNDLSTFLERETGRVDLDSVNPSWLIFSDGFSSGRRLSTISKRLFDLIVSAILLVLTAPLIAFAAILVKLDSKGPAFYRQKRVGLYGVEFWITKLRTMRTDAEVDGQAVWAEKDDPRITRLGYWLRKLRIDELPQCWVVLKGDMSFVGPRPERMQFVKDLEKDLRFYAERHMVKPGITGWAQINYPYGASLEDARHKLEYDLYYAKNYTPFLDLLILLQTVRVILWHDGAR</sequence>
<evidence type="ECO:0000256" key="6">
    <source>
        <dbReference type="ARBA" id="ARBA00023136"/>
    </source>
</evidence>
<protein>
    <submittedName>
        <fullName evidence="10">TIGR03013 family PEP-CTERM/XrtA system glycosyltransferase</fullName>
    </submittedName>
</protein>
<evidence type="ECO:0000313" key="11">
    <source>
        <dbReference type="Proteomes" id="UP000290958"/>
    </source>
</evidence>
<feature type="domain" description="Bacterial sugar transferase" evidence="9">
    <location>
        <begin position="277"/>
        <end position="460"/>
    </location>
</feature>
<evidence type="ECO:0000259" key="9">
    <source>
        <dbReference type="Pfam" id="PF02397"/>
    </source>
</evidence>